<feature type="non-terminal residue" evidence="1">
    <location>
        <position position="153"/>
    </location>
</feature>
<dbReference type="Proteomes" id="UP000229570">
    <property type="component" value="Unassembled WGS sequence"/>
</dbReference>
<dbReference type="InterPro" id="IPR058944">
    <property type="entry name" value="CntK-like"/>
</dbReference>
<comment type="caution">
    <text evidence="1">The sequence shown here is derived from an EMBL/GenBank/DDBJ whole genome shotgun (WGS) entry which is preliminary data.</text>
</comment>
<accession>A0A2H0KLF6</accession>
<dbReference type="Pfam" id="PF26317">
    <property type="entry name" value="CntK_N"/>
    <property type="match status" value="1"/>
</dbReference>
<protein>
    <submittedName>
        <fullName evidence="1">Uncharacterized protein</fullName>
    </submittedName>
</protein>
<evidence type="ECO:0000313" key="2">
    <source>
        <dbReference type="Proteomes" id="UP000229570"/>
    </source>
</evidence>
<sequence length="153" mass="17380">MINKIKKLYICYPGGNINAIVEDPIPKRDYALVAQKIINTYNKNKSLHKQIEQVAFIEKPKNKKALSRLSLVGGEFSGNAVLCLGALKLKNNKEDLFEISGTNELLRIFIDENGYINGQMPKFRLIGQLDKTKEQYPIIPLQGITQILIFKNF</sequence>
<dbReference type="AlphaFoldDB" id="A0A2H0KLF6"/>
<reference evidence="1 2" key="1">
    <citation type="submission" date="2017-09" db="EMBL/GenBank/DDBJ databases">
        <title>Depth-based differentiation of microbial function through sediment-hosted aquifers and enrichment of novel symbionts in the deep terrestrial subsurface.</title>
        <authorList>
            <person name="Probst A.J."/>
            <person name="Ladd B."/>
            <person name="Jarett J.K."/>
            <person name="Geller-Mcgrath D.E."/>
            <person name="Sieber C.M."/>
            <person name="Emerson J.B."/>
            <person name="Anantharaman K."/>
            <person name="Thomas B.C."/>
            <person name="Malmstrom R."/>
            <person name="Stieglmeier M."/>
            <person name="Klingl A."/>
            <person name="Woyke T."/>
            <person name="Ryan C.M."/>
            <person name="Banfield J.F."/>
        </authorList>
    </citation>
    <scope>NUCLEOTIDE SEQUENCE [LARGE SCALE GENOMIC DNA]</scope>
    <source>
        <strain evidence="1">CG11_big_fil_rev_8_21_14_0_20_35_14</strain>
    </source>
</reference>
<name>A0A2H0KLF6_9BACT</name>
<proteinExistence type="predicted"/>
<organism evidence="1 2">
    <name type="scientific">Candidatus Roizmanbacteria bacterium CG11_big_fil_rev_8_21_14_0_20_35_14</name>
    <dbReference type="NCBI Taxonomy" id="1974855"/>
    <lineage>
        <taxon>Bacteria</taxon>
        <taxon>Candidatus Roizmaniibacteriota</taxon>
    </lineage>
</organism>
<evidence type="ECO:0000313" key="1">
    <source>
        <dbReference type="EMBL" id="PIQ72056.1"/>
    </source>
</evidence>
<dbReference type="EMBL" id="PCVL01000082">
    <property type="protein sequence ID" value="PIQ72056.1"/>
    <property type="molecule type" value="Genomic_DNA"/>
</dbReference>
<gene>
    <name evidence="1" type="ORF">COV86_05045</name>
</gene>